<dbReference type="Pfam" id="PF05368">
    <property type="entry name" value="NmrA"/>
    <property type="match status" value="1"/>
</dbReference>
<dbReference type="InterPro" id="IPR008030">
    <property type="entry name" value="NmrA-like"/>
</dbReference>
<dbReference type="Proteomes" id="UP001500466">
    <property type="component" value="Unassembled WGS sequence"/>
</dbReference>
<evidence type="ECO:0000313" key="3">
    <source>
        <dbReference type="Proteomes" id="UP001500466"/>
    </source>
</evidence>
<dbReference type="InterPro" id="IPR051604">
    <property type="entry name" value="Ergot_Alk_Oxidoreductase"/>
</dbReference>
<feature type="domain" description="NmrA-like" evidence="1">
    <location>
        <begin position="2"/>
        <end position="225"/>
    </location>
</feature>
<protein>
    <submittedName>
        <fullName evidence="2">NAD(P)H-binding protein</fullName>
    </submittedName>
</protein>
<evidence type="ECO:0000259" key="1">
    <source>
        <dbReference type="Pfam" id="PF05368"/>
    </source>
</evidence>
<dbReference type="InterPro" id="IPR036291">
    <property type="entry name" value="NAD(P)-bd_dom_sf"/>
</dbReference>
<keyword evidence="3" id="KW-1185">Reference proteome</keyword>
<proteinExistence type="predicted"/>
<dbReference type="SUPFAM" id="SSF51735">
    <property type="entry name" value="NAD(P)-binding Rossmann-fold domains"/>
    <property type="match status" value="1"/>
</dbReference>
<evidence type="ECO:0000313" key="2">
    <source>
        <dbReference type="EMBL" id="GAA4965496.1"/>
    </source>
</evidence>
<dbReference type="PANTHER" id="PTHR43162:SF1">
    <property type="entry name" value="PRESTALK A DIFFERENTIATION PROTEIN A"/>
    <property type="match status" value="1"/>
</dbReference>
<dbReference type="EMBL" id="BAABHS010000010">
    <property type="protein sequence ID" value="GAA4965496.1"/>
    <property type="molecule type" value="Genomic_DNA"/>
</dbReference>
<dbReference type="PANTHER" id="PTHR43162">
    <property type="match status" value="1"/>
</dbReference>
<sequence>MILITGATAHFGRETAEVLAAAGERVRALSRTPEKAGLPEGVEVVRGDLTDGASLRPALAGVEAVFLVLPYGLDPSVLLKEAADAGVRRVVFLSSGAIVDGATEQSDVIAAYHARVEQAVVDAGFRWTFLRLMFPAINTLSFAMQLGGSVTVRAPYARAAASLVHERDVADAAVAVLTGPGHAGRTYRLDGAQFLTQAEQVRVLGDVLGRDLAFEELDDVPVREQMSAFMEPAFVNALFDLMAATVGNDAPLDDAITRLTGHPARGYAEWVGDHRADFG</sequence>
<dbReference type="RefSeq" id="WP_345676171.1">
    <property type="nucleotide sequence ID" value="NZ_BAABHS010000010.1"/>
</dbReference>
<organism evidence="2 3">
    <name type="scientific">Yinghuangia aomiensis</name>
    <dbReference type="NCBI Taxonomy" id="676205"/>
    <lineage>
        <taxon>Bacteria</taxon>
        <taxon>Bacillati</taxon>
        <taxon>Actinomycetota</taxon>
        <taxon>Actinomycetes</taxon>
        <taxon>Kitasatosporales</taxon>
        <taxon>Streptomycetaceae</taxon>
        <taxon>Yinghuangia</taxon>
    </lineage>
</organism>
<accession>A0ABP9HA80</accession>
<reference evidence="3" key="1">
    <citation type="journal article" date="2019" name="Int. J. Syst. Evol. Microbiol.">
        <title>The Global Catalogue of Microorganisms (GCM) 10K type strain sequencing project: providing services to taxonomists for standard genome sequencing and annotation.</title>
        <authorList>
            <consortium name="The Broad Institute Genomics Platform"/>
            <consortium name="The Broad Institute Genome Sequencing Center for Infectious Disease"/>
            <person name="Wu L."/>
            <person name="Ma J."/>
        </authorList>
    </citation>
    <scope>NUCLEOTIDE SEQUENCE [LARGE SCALE GENOMIC DNA]</scope>
    <source>
        <strain evidence="3">JCM 17986</strain>
    </source>
</reference>
<gene>
    <name evidence="2" type="ORF">GCM10023205_32320</name>
</gene>
<name>A0ABP9HA80_9ACTN</name>
<dbReference type="Gene3D" id="3.40.50.720">
    <property type="entry name" value="NAD(P)-binding Rossmann-like Domain"/>
    <property type="match status" value="1"/>
</dbReference>
<comment type="caution">
    <text evidence="2">The sequence shown here is derived from an EMBL/GenBank/DDBJ whole genome shotgun (WGS) entry which is preliminary data.</text>
</comment>